<dbReference type="Pfam" id="PF00534">
    <property type="entry name" value="Glycos_transf_1"/>
    <property type="match status" value="1"/>
</dbReference>
<keyword evidence="1 3" id="KW-0808">Transferase</keyword>
<evidence type="ECO:0000313" key="3">
    <source>
        <dbReference type="EMBL" id="HHP67248.1"/>
    </source>
</evidence>
<dbReference type="CDD" id="cd03801">
    <property type="entry name" value="GT4_PimA-like"/>
    <property type="match status" value="1"/>
</dbReference>
<reference evidence="3" key="1">
    <citation type="journal article" date="2020" name="mSystems">
        <title>Genome- and Community-Level Interaction Insights into Carbon Utilization and Element Cycling Functions of Hydrothermarchaeota in Hydrothermal Sediment.</title>
        <authorList>
            <person name="Zhou Z."/>
            <person name="Liu Y."/>
            <person name="Xu W."/>
            <person name="Pan J."/>
            <person name="Luo Z.H."/>
            <person name="Li M."/>
        </authorList>
    </citation>
    <scope>NUCLEOTIDE SEQUENCE [LARGE SCALE GENOMIC DNA]</scope>
    <source>
        <strain evidence="3">SpSt-110</strain>
    </source>
</reference>
<evidence type="ECO:0000259" key="2">
    <source>
        <dbReference type="Pfam" id="PF00534"/>
    </source>
</evidence>
<name>A0A7J3XX15_9CREN</name>
<dbReference type="SUPFAM" id="SSF53756">
    <property type="entry name" value="UDP-Glycosyltransferase/glycogen phosphorylase"/>
    <property type="match status" value="1"/>
</dbReference>
<feature type="domain" description="Glycosyl transferase family 1" evidence="2">
    <location>
        <begin position="251"/>
        <end position="366"/>
    </location>
</feature>
<gene>
    <name evidence="3" type="ORF">ENM60_00380</name>
</gene>
<dbReference type="AlphaFoldDB" id="A0A7J3XX15"/>
<evidence type="ECO:0000256" key="1">
    <source>
        <dbReference type="ARBA" id="ARBA00022679"/>
    </source>
</evidence>
<organism evidence="3">
    <name type="scientific">Thermogladius calderae</name>
    <dbReference type="NCBI Taxonomy" id="1200300"/>
    <lineage>
        <taxon>Archaea</taxon>
        <taxon>Thermoproteota</taxon>
        <taxon>Thermoprotei</taxon>
        <taxon>Desulfurococcales</taxon>
        <taxon>Desulfurococcaceae</taxon>
        <taxon>Thermogladius</taxon>
    </lineage>
</organism>
<sequence length="429" mass="47727">MENGKPRVLTVATPLPATGGGGLRALRSLEEYVKHFDASLVLPWEPWIERELLESSVADLRRLESLGVKIVGYSRVPWPLPALGRLTGLGLVNVATQLAPRLVRVERAGAGWEAVVALHENWDTVHTGGLIARETGAPSMVLLQLPPFYALRERLLNIVKALLLWRELGKTSEPDAILEKTEVVARLVSLDPVRKRRFAEALEKYKLIVGVTRATAVEMGGEWEDRMYCLNPGVALDPGDLQLISQVKAKARGRGDYIVFGGRPVADKGLPEALIIFKALSKHYSGLKLVVTGRVRPRVKWRLGLMVRRLGLEGRVLFTGFIPREERFRVVASSRLMLYPSHVDAFPYAVLESLHLGTPVVAYGIPAIQIHFKGAPGVSVVGEWDLEAMATEASNILDGRYETPQPPRLKTWEEIMREEVSLIYRLLKE</sequence>
<dbReference type="InterPro" id="IPR001296">
    <property type="entry name" value="Glyco_trans_1"/>
</dbReference>
<accession>A0A7J3XX15</accession>
<dbReference type="PANTHER" id="PTHR46401:SF2">
    <property type="entry name" value="GLYCOSYLTRANSFERASE WBBK-RELATED"/>
    <property type="match status" value="1"/>
</dbReference>
<protein>
    <submittedName>
        <fullName evidence="3">Glycosyltransferase</fullName>
    </submittedName>
</protein>
<proteinExistence type="predicted"/>
<dbReference type="EMBL" id="DRYK01000012">
    <property type="protein sequence ID" value="HHP67248.1"/>
    <property type="molecule type" value="Genomic_DNA"/>
</dbReference>
<dbReference type="PANTHER" id="PTHR46401">
    <property type="entry name" value="GLYCOSYLTRANSFERASE WBBK-RELATED"/>
    <property type="match status" value="1"/>
</dbReference>
<dbReference type="GO" id="GO:0016757">
    <property type="term" value="F:glycosyltransferase activity"/>
    <property type="evidence" value="ECO:0007669"/>
    <property type="project" value="InterPro"/>
</dbReference>
<comment type="caution">
    <text evidence="3">The sequence shown here is derived from an EMBL/GenBank/DDBJ whole genome shotgun (WGS) entry which is preliminary data.</text>
</comment>
<dbReference type="Gene3D" id="3.40.50.2000">
    <property type="entry name" value="Glycogen Phosphorylase B"/>
    <property type="match status" value="1"/>
</dbReference>